<evidence type="ECO:0000313" key="2">
    <source>
        <dbReference type="Proteomes" id="UP000486351"/>
    </source>
</evidence>
<reference evidence="1 2" key="1">
    <citation type="submission" date="2018-09" db="EMBL/GenBank/DDBJ databases">
        <title>Genomic investigation of the strawberry pathogen Phytophthora fragariae indicates pathogenicity is determined by transcriptional variation in three key races.</title>
        <authorList>
            <person name="Adams T.M."/>
            <person name="Armitage A.D."/>
            <person name="Sobczyk M.K."/>
            <person name="Bates H.J."/>
            <person name="Dunwell J.M."/>
            <person name="Nellist C.F."/>
            <person name="Harrison R.J."/>
        </authorList>
    </citation>
    <scope>NUCLEOTIDE SEQUENCE [LARGE SCALE GENOMIC DNA]</scope>
    <source>
        <strain evidence="1 2">NOV-77</strain>
    </source>
</reference>
<evidence type="ECO:0008006" key="3">
    <source>
        <dbReference type="Google" id="ProtNLM"/>
    </source>
</evidence>
<dbReference type="EMBL" id="QXFY01000379">
    <property type="protein sequence ID" value="KAE9346147.1"/>
    <property type="molecule type" value="Genomic_DNA"/>
</dbReference>
<sequence>MVDGGLVKGMLLTQRQQQGPCYACHVGKQKKKAHRKKLDRGLEQPNQVVYDDLLIPSNDNGTRYEAVLIIMDGFSRFVTMYMLTSKASEVINKRIKEYILWEEQAWWEPHQIPGPAVVH</sequence>
<dbReference type="Proteomes" id="UP000486351">
    <property type="component" value="Unassembled WGS sequence"/>
</dbReference>
<name>A0A6G0S1A4_9STRA</name>
<comment type="caution">
    <text evidence="1">The sequence shown here is derived from an EMBL/GenBank/DDBJ whole genome shotgun (WGS) entry which is preliminary data.</text>
</comment>
<accession>A0A6G0S1A4</accession>
<proteinExistence type="predicted"/>
<evidence type="ECO:0000313" key="1">
    <source>
        <dbReference type="EMBL" id="KAE9346147.1"/>
    </source>
</evidence>
<dbReference type="AlphaFoldDB" id="A0A6G0S1A4"/>
<dbReference type="GO" id="GO:0003676">
    <property type="term" value="F:nucleic acid binding"/>
    <property type="evidence" value="ECO:0007669"/>
    <property type="project" value="InterPro"/>
</dbReference>
<organism evidence="1 2">
    <name type="scientific">Phytophthora fragariae</name>
    <dbReference type="NCBI Taxonomy" id="53985"/>
    <lineage>
        <taxon>Eukaryota</taxon>
        <taxon>Sar</taxon>
        <taxon>Stramenopiles</taxon>
        <taxon>Oomycota</taxon>
        <taxon>Peronosporomycetes</taxon>
        <taxon>Peronosporales</taxon>
        <taxon>Peronosporaceae</taxon>
        <taxon>Phytophthora</taxon>
    </lineage>
</organism>
<protein>
    <recommendedName>
        <fullName evidence="3">Integrase catalytic domain-containing protein</fullName>
    </recommendedName>
</protein>
<dbReference type="InterPro" id="IPR036397">
    <property type="entry name" value="RNaseH_sf"/>
</dbReference>
<dbReference type="Gene3D" id="3.30.420.10">
    <property type="entry name" value="Ribonuclease H-like superfamily/Ribonuclease H"/>
    <property type="match status" value="1"/>
</dbReference>
<gene>
    <name evidence="1" type="ORF">PF008_g8421</name>
</gene>